<evidence type="ECO:0000256" key="1">
    <source>
        <dbReference type="ARBA" id="ARBA00004123"/>
    </source>
</evidence>
<dbReference type="InterPro" id="IPR033871">
    <property type="entry name" value="LSm5"/>
</dbReference>
<proteinExistence type="inferred from homology"/>
<dbReference type="GO" id="GO:1990726">
    <property type="term" value="C:Lsm1-7-Pat1 complex"/>
    <property type="evidence" value="ECO:0007669"/>
    <property type="project" value="TreeGrafter"/>
</dbReference>
<evidence type="ECO:0000256" key="3">
    <source>
        <dbReference type="ARBA" id="ARBA00022664"/>
    </source>
</evidence>
<dbReference type="Proteomes" id="UP001459277">
    <property type="component" value="Unassembled WGS sequence"/>
</dbReference>
<dbReference type="GO" id="GO:0005681">
    <property type="term" value="C:spliceosomal complex"/>
    <property type="evidence" value="ECO:0007669"/>
    <property type="project" value="UniProtKB-KW"/>
</dbReference>
<evidence type="ECO:0000313" key="10">
    <source>
        <dbReference type="Proteomes" id="UP001459277"/>
    </source>
</evidence>
<evidence type="ECO:0000256" key="2">
    <source>
        <dbReference type="ARBA" id="ARBA00006850"/>
    </source>
</evidence>
<name>A0AAW2CVU8_9ROSI</name>
<protein>
    <recommendedName>
        <fullName evidence="11">LSM domain-containing protein</fullName>
    </recommendedName>
</protein>
<dbReference type="GO" id="GO:0003723">
    <property type="term" value="F:RNA binding"/>
    <property type="evidence" value="ECO:0007669"/>
    <property type="project" value="UniProtKB-KW"/>
</dbReference>
<dbReference type="AlphaFoldDB" id="A0AAW2CVU8"/>
<evidence type="ECO:0000256" key="4">
    <source>
        <dbReference type="ARBA" id="ARBA00022728"/>
    </source>
</evidence>
<reference evidence="9 10" key="1">
    <citation type="submission" date="2024-01" db="EMBL/GenBank/DDBJ databases">
        <title>A telomere-to-telomere, gap-free genome of sweet tea (Lithocarpus litseifolius).</title>
        <authorList>
            <person name="Zhou J."/>
        </authorList>
    </citation>
    <scope>NUCLEOTIDE SEQUENCE [LARGE SCALE GENOMIC DNA]</scope>
    <source>
        <strain evidence="9">Zhou-2022a</strain>
        <tissue evidence="9">Leaf</tissue>
    </source>
</reference>
<comment type="caution">
    <text evidence="9">The sequence shown here is derived from an EMBL/GenBank/DDBJ whole genome shotgun (WGS) entry which is preliminary data.</text>
</comment>
<comment type="subcellular location">
    <subcellularLocation>
        <location evidence="1">Nucleus</location>
    </subcellularLocation>
</comment>
<keyword evidence="6" id="KW-0508">mRNA splicing</keyword>
<keyword evidence="10" id="KW-1185">Reference proteome</keyword>
<sequence length="73" mass="8163">MMRHLIGISLMLSSSRQHCSVNNYRGFINHFMVRISCHSEITTEGRQITKLDQILLNGNNIAILVPGGSPDPE</sequence>
<keyword evidence="7" id="KW-0539">Nucleus</keyword>
<keyword evidence="4" id="KW-0747">Spliceosome</keyword>
<dbReference type="PANTHER" id="PTHR20971:SF0">
    <property type="entry name" value="U6 SNRNA-ASSOCIATED SM-LIKE PROTEIN LSM5"/>
    <property type="match status" value="1"/>
</dbReference>
<evidence type="ECO:0000313" key="9">
    <source>
        <dbReference type="EMBL" id="KAL0001250.1"/>
    </source>
</evidence>
<evidence type="ECO:0008006" key="11">
    <source>
        <dbReference type="Google" id="ProtNLM"/>
    </source>
</evidence>
<dbReference type="EMBL" id="JAZDWU010000005">
    <property type="protein sequence ID" value="KAL0001250.1"/>
    <property type="molecule type" value="Genomic_DNA"/>
</dbReference>
<evidence type="ECO:0000256" key="5">
    <source>
        <dbReference type="ARBA" id="ARBA00022884"/>
    </source>
</evidence>
<evidence type="ECO:0000256" key="6">
    <source>
        <dbReference type="ARBA" id="ARBA00023187"/>
    </source>
</evidence>
<evidence type="ECO:0000256" key="8">
    <source>
        <dbReference type="ARBA" id="ARBA00023274"/>
    </source>
</evidence>
<keyword evidence="8" id="KW-0687">Ribonucleoprotein</keyword>
<dbReference type="PANTHER" id="PTHR20971">
    <property type="entry name" value="U6 SNRNA-ASSOCIATED PROTEIN"/>
    <property type="match status" value="1"/>
</dbReference>
<accession>A0AAW2CVU8</accession>
<gene>
    <name evidence="9" type="ORF">SO802_015031</name>
</gene>
<evidence type="ECO:0000256" key="7">
    <source>
        <dbReference type="ARBA" id="ARBA00023242"/>
    </source>
</evidence>
<comment type="similarity">
    <text evidence="2">Belongs to the snRNP Sm proteins family.</text>
</comment>
<keyword evidence="5" id="KW-0694">RNA-binding</keyword>
<dbReference type="GO" id="GO:0046540">
    <property type="term" value="C:U4/U6 x U5 tri-snRNP complex"/>
    <property type="evidence" value="ECO:0007669"/>
    <property type="project" value="TreeGrafter"/>
</dbReference>
<keyword evidence="3" id="KW-0507">mRNA processing</keyword>
<dbReference type="GO" id="GO:0005688">
    <property type="term" value="C:U6 snRNP"/>
    <property type="evidence" value="ECO:0007669"/>
    <property type="project" value="TreeGrafter"/>
</dbReference>
<organism evidence="9 10">
    <name type="scientific">Lithocarpus litseifolius</name>
    <dbReference type="NCBI Taxonomy" id="425828"/>
    <lineage>
        <taxon>Eukaryota</taxon>
        <taxon>Viridiplantae</taxon>
        <taxon>Streptophyta</taxon>
        <taxon>Embryophyta</taxon>
        <taxon>Tracheophyta</taxon>
        <taxon>Spermatophyta</taxon>
        <taxon>Magnoliopsida</taxon>
        <taxon>eudicotyledons</taxon>
        <taxon>Gunneridae</taxon>
        <taxon>Pentapetalae</taxon>
        <taxon>rosids</taxon>
        <taxon>fabids</taxon>
        <taxon>Fagales</taxon>
        <taxon>Fagaceae</taxon>
        <taxon>Lithocarpus</taxon>
    </lineage>
</organism>
<dbReference type="GO" id="GO:0000398">
    <property type="term" value="P:mRNA splicing, via spliceosome"/>
    <property type="evidence" value="ECO:0007669"/>
    <property type="project" value="TreeGrafter"/>
</dbReference>